<dbReference type="AlphaFoldDB" id="A0A2T4Y2F6"/>
<keyword evidence="1" id="KW-0805">Transcription regulation</keyword>
<evidence type="ECO:0000259" key="5">
    <source>
        <dbReference type="PROSITE" id="PS50977"/>
    </source>
</evidence>
<dbReference type="SUPFAM" id="SSF48498">
    <property type="entry name" value="Tetracyclin repressor-like, C-terminal domain"/>
    <property type="match status" value="1"/>
</dbReference>
<dbReference type="PANTHER" id="PTHR47506:SF6">
    <property type="entry name" value="HTH-TYPE TRANSCRIPTIONAL REPRESSOR NEMR"/>
    <property type="match status" value="1"/>
</dbReference>
<evidence type="ECO:0000256" key="1">
    <source>
        <dbReference type="ARBA" id="ARBA00023015"/>
    </source>
</evidence>
<evidence type="ECO:0000313" key="7">
    <source>
        <dbReference type="Proteomes" id="UP000241614"/>
    </source>
</evidence>
<proteinExistence type="predicted"/>
<dbReference type="Gene3D" id="1.10.357.10">
    <property type="entry name" value="Tetracycline Repressor, domain 2"/>
    <property type="match status" value="1"/>
</dbReference>
<dbReference type="RefSeq" id="WP_108089985.1">
    <property type="nucleotide sequence ID" value="NZ_PZPP01000009.1"/>
</dbReference>
<accession>A0A2T4Y2F6</accession>
<dbReference type="PANTHER" id="PTHR47506">
    <property type="entry name" value="TRANSCRIPTIONAL REGULATORY PROTEIN"/>
    <property type="match status" value="1"/>
</dbReference>
<protein>
    <submittedName>
        <fullName evidence="6">TetR family transcriptional regulator</fullName>
    </submittedName>
</protein>
<dbReference type="GO" id="GO:0003677">
    <property type="term" value="F:DNA binding"/>
    <property type="evidence" value="ECO:0007669"/>
    <property type="project" value="UniProtKB-UniRule"/>
</dbReference>
<gene>
    <name evidence="6" type="ORF">DA103_08250</name>
</gene>
<evidence type="ECO:0000256" key="4">
    <source>
        <dbReference type="PROSITE-ProRule" id="PRU00335"/>
    </source>
</evidence>
<evidence type="ECO:0000256" key="2">
    <source>
        <dbReference type="ARBA" id="ARBA00023125"/>
    </source>
</evidence>
<feature type="DNA-binding region" description="H-T-H motif" evidence="4">
    <location>
        <begin position="42"/>
        <end position="61"/>
    </location>
</feature>
<organism evidence="6 7">
    <name type="scientific">Enterobacter cloacae</name>
    <dbReference type="NCBI Taxonomy" id="550"/>
    <lineage>
        <taxon>Bacteria</taxon>
        <taxon>Pseudomonadati</taxon>
        <taxon>Pseudomonadota</taxon>
        <taxon>Gammaproteobacteria</taxon>
        <taxon>Enterobacterales</taxon>
        <taxon>Enterobacteriaceae</taxon>
        <taxon>Enterobacter</taxon>
        <taxon>Enterobacter cloacae complex</taxon>
    </lineage>
</organism>
<name>A0A2T4Y2F6_ENTCL</name>
<dbReference type="OrthoDB" id="4541465at2"/>
<reference evidence="6 7" key="1">
    <citation type="submission" date="2018-04" db="EMBL/GenBank/DDBJ databases">
        <title>Genome sequencing reveals highly heavy metal resistance and biotechnology application of the novel Enterobacter cloacae amazonensis isolated from wastewater river in Manaus - Amazonas.</title>
        <authorList>
            <person name="Astolfi M.C.T."/>
            <person name="Carvalho E.B.D.S."/>
            <person name="Lacerda L.B."/>
            <person name="Pinto M.V."/>
            <person name="Nogueira V.B."/>
            <person name="Barros A.M."/>
            <person name="Astolfi-Filho S."/>
        </authorList>
    </citation>
    <scope>NUCLEOTIDE SEQUENCE [LARGE SCALE GENOMIC DNA]</scope>
    <source>
        <strain evidence="7">amazonensis</strain>
    </source>
</reference>
<dbReference type="Pfam" id="PF00440">
    <property type="entry name" value="TetR_N"/>
    <property type="match status" value="1"/>
</dbReference>
<keyword evidence="2 4" id="KW-0238">DNA-binding</keyword>
<dbReference type="Pfam" id="PF16925">
    <property type="entry name" value="TetR_C_13"/>
    <property type="match status" value="1"/>
</dbReference>
<dbReference type="SUPFAM" id="SSF46689">
    <property type="entry name" value="Homeodomain-like"/>
    <property type="match status" value="1"/>
</dbReference>
<evidence type="ECO:0000313" key="6">
    <source>
        <dbReference type="EMBL" id="PTM36355.1"/>
    </source>
</evidence>
<comment type="caution">
    <text evidence="6">The sequence shown here is derived from an EMBL/GenBank/DDBJ whole genome shotgun (WGS) entry which is preliminary data.</text>
</comment>
<dbReference type="InterPro" id="IPR009057">
    <property type="entry name" value="Homeodomain-like_sf"/>
</dbReference>
<dbReference type="InterPro" id="IPR001647">
    <property type="entry name" value="HTH_TetR"/>
</dbReference>
<keyword evidence="3" id="KW-0804">Transcription</keyword>
<dbReference type="InterPro" id="IPR036271">
    <property type="entry name" value="Tet_transcr_reg_TetR-rel_C_sf"/>
</dbReference>
<dbReference type="PROSITE" id="PS50977">
    <property type="entry name" value="HTH_TETR_2"/>
    <property type="match status" value="1"/>
</dbReference>
<dbReference type="Proteomes" id="UP000241614">
    <property type="component" value="Unassembled WGS sequence"/>
</dbReference>
<feature type="domain" description="HTH tetR-type" evidence="5">
    <location>
        <begin position="19"/>
        <end position="79"/>
    </location>
</feature>
<dbReference type="PRINTS" id="PR00455">
    <property type="entry name" value="HTHTETR"/>
</dbReference>
<evidence type="ECO:0000256" key="3">
    <source>
        <dbReference type="ARBA" id="ARBA00023163"/>
    </source>
</evidence>
<sequence>MIGETRGRGRPRKTESTYADTRNDLIRSGLELLTQNGFLSTGVDAIVKNASVPKGSFYYYFKSKEEYAQTVLSAYDSFFEHKLKKHLHAPSCAPMLRLENFIHDACDGIKKYNFTRGCLVGNMMQESPGLPPSFIKQLQDILESWQALVATCLSDALSSGEICSDMNDKQLAAIFWSGWEGAVMRAKLYCSTQPVYDFWSYFKTSVRYQPSQDVAPEQ</sequence>
<dbReference type="InterPro" id="IPR011075">
    <property type="entry name" value="TetR_C"/>
</dbReference>
<dbReference type="EMBL" id="PZPP01000009">
    <property type="protein sequence ID" value="PTM36355.1"/>
    <property type="molecule type" value="Genomic_DNA"/>
</dbReference>